<dbReference type="PROSITE" id="PS00455">
    <property type="entry name" value="AMP_BINDING"/>
    <property type="match status" value="1"/>
</dbReference>
<dbReference type="OrthoDB" id="9803968at2"/>
<dbReference type="SUPFAM" id="SSF56801">
    <property type="entry name" value="Acetyl-CoA synthetase-like"/>
    <property type="match status" value="1"/>
</dbReference>
<accession>A0A5S9NFY4</accession>
<dbReference type="InterPro" id="IPR000873">
    <property type="entry name" value="AMP-dep_synth/lig_dom"/>
</dbReference>
<proteinExistence type="inferred from homology"/>
<evidence type="ECO:0000313" key="6">
    <source>
        <dbReference type="Proteomes" id="UP000430146"/>
    </source>
</evidence>
<dbReference type="Proteomes" id="UP000430146">
    <property type="component" value="Unassembled WGS sequence"/>
</dbReference>
<organism evidence="5 6">
    <name type="scientific">Mycolicibacterium vanbaalenii</name>
    <name type="common">Mycobacterium vanbaalenii</name>
    <dbReference type="NCBI Taxonomy" id="110539"/>
    <lineage>
        <taxon>Bacteria</taxon>
        <taxon>Bacillati</taxon>
        <taxon>Actinomycetota</taxon>
        <taxon>Actinomycetes</taxon>
        <taxon>Mycobacteriales</taxon>
        <taxon>Mycobacteriaceae</taxon>
        <taxon>Mycolicibacterium</taxon>
    </lineage>
</organism>
<keyword evidence="6" id="KW-1185">Reference proteome</keyword>
<name>A0A5S9NFY4_MYCVN</name>
<dbReference type="InterPro" id="IPR045851">
    <property type="entry name" value="AMP-bd_C_sf"/>
</dbReference>
<feature type="domain" description="AMP-binding enzyme C-terminal" evidence="4">
    <location>
        <begin position="437"/>
        <end position="517"/>
    </location>
</feature>
<evidence type="ECO:0000313" key="5">
    <source>
        <dbReference type="EMBL" id="CAA0089381.1"/>
    </source>
</evidence>
<evidence type="ECO:0000256" key="1">
    <source>
        <dbReference type="ARBA" id="ARBA00006432"/>
    </source>
</evidence>
<dbReference type="Pfam" id="PF00501">
    <property type="entry name" value="AMP-binding"/>
    <property type="match status" value="1"/>
</dbReference>
<evidence type="ECO:0000256" key="2">
    <source>
        <dbReference type="ARBA" id="ARBA00022598"/>
    </source>
</evidence>
<dbReference type="RefSeq" id="WP_159228881.1">
    <property type="nucleotide sequence ID" value="NZ_CACSIP010000002.1"/>
</dbReference>
<evidence type="ECO:0000259" key="3">
    <source>
        <dbReference type="Pfam" id="PF00501"/>
    </source>
</evidence>
<dbReference type="GO" id="GO:0006631">
    <property type="term" value="P:fatty acid metabolic process"/>
    <property type="evidence" value="ECO:0007669"/>
    <property type="project" value="TreeGrafter"/>
</dbReference>
<dbReference type="Pfam" id="PF13193">
    <property type="entry name" value="AMP-binding_C"/>
    <property type="match status" value="1"/>
</dbReference>
<sequence length="530" mass="57476">MLVPTRPSDADHRRAGFWEDRTLSSFLAEAADLHPDAIAVSDGVRPFSYRELRDRAAGLASALPEYRVRAHDVVTVFLPNWPEAVEVIHGATWAGCVINPVVTTYRHAELSFILQQSGTRAIFIPHVFRGFDYVAMLDEMVTGMVDPPTVIVVRPQGELPPGFVSFDELLGRQPIAAPIGSPSDICLLLYTSGTTSEPKGVLHSHQTVIWEMRSIIRELGLRHEGDRTFMASPVGHLTGIVYGVYLPTLLQQSVSLLDVWEPDAAVDIIERDACRISLGATPFLRGLTVAYTRRGMPSSLRIFLCGGADVPPDLVVEASGVLDAVVTRTYGSSELPTYSVSGAAAPIDRRACTDGLPIYPAEGYLINERDGVGELAVRGPELFLGYLNSALNEAAFTVDGYFRTGDLVEIDDAGALTVRGRVKDIIVRGGENISALEVETHLREHDAIEDVAVVGYPDDTMGERVGAFLVLRPGTAPAGAPSTENIGAFLRVRGLAAHKRPETIEIVAELPRTASGKVQKQLLRQRLSSQ</sequence>
<dbReference type="InterPro" id="IPR042099">
    <property type="entry name" value="ANL_N_sf"/>
</dbReference>
<dbReference type="EMBL" id="CACSIP010000002">
    <property type="protein sequence ID" value="CAA0089381.1"/>
    <property type="molecule type" value="Genomic_DNA"/>
</dbReference>
<dbReference type="InterPro" id="IPR020845">
    <property type="entry name" value="AMP-binding_CS"/>
</dbReference>
<reference evidence="5 6" key="1">
    <citation type="submission" date="2019-11" db="EMBL/GenBank/DDBJ databases">
        <authorList>
            <person name="Holert J."/>
        </authorList>
    </citation>
    <scope>NUCLEOTIDE SEQUENCE [LARGE SCALE GENOMIC DNA]</scope>
    <source>
        <strain evidence="5">BC8_1</strain>
    </source>
</reference>
<comment type="similarity">
    <text evidence="1">Belongs to the ATP-dependent AMP-binding enzyme family.</text>
</comment>
<dbReference type="PANTHER" id="PTHR43201:SF5">
    <property type="entry name" value="MEDIUM-CHAIN ACYL-COA LIGASE ACSF2, MITOCHONDRIAL"/>
    <property type="match status" value="1"/>
</dbReference>
<gene>
    <name evidence="5" type="primary">fadK_3</name>
    <name evidence="5" type="ORF">AELLOGFF_02541</name>
</gene>
<dbReference type="InterPro" id="IPR025110">
    <property type="entry name" value="AMP-bd_C"/>
</dbReference>
<feature type="domain" description="AMP-dependent synthetase/ligase" evidence="3">
    <location>
        <begin position="28"/>
        <end position="387"/>
    </location>
</feature>
<dbReference type="Gene3D" id="3.40.50.12780">
    <property type="entry name" value="N-terminal domain of ligase-like"/>
    <property type="match status" value="1"/>
</dbReference>
<evidence type="ECO:0000259" key="4">
    <source>
        <dbReference type="Pfam" id="PF13193"/>
    </source>
</evidence>
<dbReference type="GO" id="GO:0031956">
    <property type="term" value="F:medium-chain fatty acid-CoA ligase activity"/>
    <property type="evidence" value="ECO:0007669"/>
    <property type="project" value="TreeGrafter"/>
</dbReference>
<protein>
    <submittedName>
        <fullName evidence="5">Medium-chain fatty-acid--CoA ligase</fullName>
        <ecNumber evidence="5">6.2.1.-</ecNumber>
    </submittedName>
</protein>
<dbReference type="Gene3D" id="3.30.300.30">
    <property type="match status" value="1"/>
</dbReference>
<dbReference type="PANTHER" id="PTHR43201">
    <property type="entry name" value="ACYL-COA SYNTHETASE"/>
    <property type="match status" value="1"/>
</dbReference>
<keyword evidence="2 5" id="KW-0436">Ligase</keyword>
<dbReference type="AlphaFoldDB" id="A0A5S9NFY4"/>
<dbReference type="EC" id="6.2.1.-" evidence="5"/>